<proteinExistence type="predicted"/>
<evidence type="ECO:0000256" key="1">
    <source>
        <dbReference type="SAM" id="Phobius"/>
    </source>
</evidence>
<accession>A0A8H2XCQ7</accession>
<evidence type="ECO:0000313" key="3">
    <source>
        <dbReference type="Proteomes" id="UP000663846"/>
    </source>
</evidence>
<sequence length="332" mass="36353">MWSMGITSRGRGCVAGSLPVVWFGIWFMLVSANSLCLIVFVTGDARQLYGHEIARPPPADTKAPPVYSLALVPNDAESTYSFSRKASTTSNLLPLVNTPTLPQPRPSYHSLVRLSSRRGSEPTTRLVSECAEREGQHDKIPDSTVKVEYQLPPARRTKNLPRASLAIDVEQANEPGPRIGTWDTKEYGGGVTKAFEEDSPGPYLFAEADPPPAPANIVMAFAELNGEPAQPHVNSGSSPEPLAPLVQVPEYAVQRRRTLLELFSTESNGSRRGSKASEVERVRKQWPWPRRLFGPMTLVHSPLVRRAHWAVAMRSAIVASVITCGLTIGLVR</sequence>
<feature type="transmembrane region" description="Helical" evidence="1">
    <location>
        <begin position="20"/>
        <end position="41"/>
    </location>
</feature>
<evidence type="ECO:0000313" key="2">
    <source>
        <dbReference type="EMBL" id="CAE6420406.1"/>
    </source>
</evidence>
<organism evidence="2 3">
    <name type="scientific">Rhizoctonia solani</name>
    <dbReference type="NCBI Taxonomy" id="456999"/>
    <lineage>
        <taxon>Eukaryota</taxon>
        <taxon>Fungi</taxon>
        <taxon>Dikarya</taxon>
        <taxon>Basidiomycota</taxon>
        <taxon>Agaricomycotina</taxon>
        <taxon>Agaricomycetes</taxon>
        <taxon>Cantharellales</taxon>
        <taxon>Ceratobasidiaceae</taxon>
        <taxon>Rhizoctonia</taxon>
    </lineage>
</organism>
<keyword evidence="1" id="KW-0472">Membrane</keyword>
<keyword evidence="1" id="KW-1133">Transmembrane helix</keyword>
<protein>
    <submittedName>
        <fullName evidence="2">Uncharacterized protein</fullName>
    </submittedName>
</protein>
<reference evidence="2" key="1">
    <citation type="submission" date="2021-01" db="EMBL/GenBank/DDBJ databases">
        <authorList>
            <person name="Kaushik A."/>
        </authorList>
    </citation>
    <scope>NUCLEOTIDE SEQUENCE</scope>
    <source>
        <strain evidence="2">AG1-1C</strain>
    </source>
</reference>
<dbReference type="Proteomes" id="UP000663846">
    <property type="component" value="Unassembled WGS sequence"/>
</dbReference>
<name>A0A8H2XCQ7_9AGAM</name>
<comment type="caution">
    <text evidence="2">The sequence shown here is derived from an EMBL/GenBank/DDBJ whole genome shotgun (WGS) entry which is preliminary data.</text>
</comment>
<dbReference type="EMBL" id="CAJMWS010000321">
    <property type="protein sequence ID" value="CAE6420406.1"/>
    <property type="molecule type" value="Genomic_DNA"/>
</dbReference>
<dbReference type="AlphaFoldDB" id="A0A8H2XCQ7"/>
<gene>
    <name evidence="2" type="ORF">RDB_LOCUS86768</name>
</gene>
<keyword evidence="1" id="KW-0812">Transmembrane</keyword>